<evidence type="ECO:0000256" key="5">
    <source>
        <dbReference type="SAM" id="MobiDB-lite"/>
    </source>
</evidence>
<dbReference type="OrthoDB" id="10021397at2759"/>
<dbReference type="Pfam" id="PF07690">
    <property type="entry name" value="MFS_1"/>
    <property type="match status" value="1"/>
</dbReference>
<feature type="domain" description="Major facilitator superfamily (MFS) profile" evidence="7">
    <location>
        <begin position="45"/>
        <end position="531"/>
    </location>
</feature>
<feature type="transmembrane region" description="Helical" evidence="6">
    <location>
        <begin position="432"/>
        <end position="454"/>
    </location>
</feature>
<evidence type="ECO:0000259" key="7">
    <source>
        <dbReference type="PROSITE" id="PS50850"/>
    </source>
</evidence>
<dbReference type="FunFam" id="1.20.1720.10:FF:000012">
    <property type="entry name" value="MFS toxin efflux pump (AflT)"/>
    <property type="match status" value="1"/>
</dbReference>
<accession>W9XZ84</accession>
<evidence type="ECO:0000313" key="8">
    <source>
        <dbReference type="EMBL" id="EXJ82700.1"/>
    </source>
</evidence>
<dbReference type="GeneID" id="19170623"/>
<feature type="transmembrane region" description="Helical" evidence="6">
    <location>
        <begin position="239"/>
        <end position="258"/>
    </location>
</feature>
<dbReference type="InterPro" id="IPR011701">
    <property type="entry name" value="MFS"/>
</dbReference>
<dbReference type="RefSeq" id="XP_007734823.1">
    <property type="nucleotide sequence ID" value="XM_007736633.1"/>
</dbReference>
<comment type="caution">
    <text evidence="8">The sequence shown here is derived from an EMBL/GenBank/DDBJ whole genome shotgun (WGS) entry which is preliminary data.</text>
</comment>
<feature type="transmembrane region" description="Helical" evidence="6">
    <location>
        <begin position="270"/>
        <end position="290"/>
    </location>
</feature>
<feature type="transmembrane region" description="Helical" evidence="6">
    <location>
        <begin position="344"/>
        <end position="363"/>
    </location>
</feature>
<feature type="compositionally biased region" description="Basic and acidic residues" evidence="5">
    <location>
        <begin position="568"/>
        <end position="577"/>
    </location>
</feature>
<dbReference type="Proteomes" id="UP000019478">
    <property type="component" value="Unassembled WGS sequence"/>
</dbReference>
<feature type="transmembrane region" description="Helical" evidence="6">
    <location>
        <begin position="198"/>
        <end position="218"/>
    </location>
</feature>
<evidence type="ECO:0000256" key="6">
    <source>
        <dbReference type="SAM" id="Phobius"/>
    </source>
</evidence>
<evidence type="ECO:0000256" key="2">
    <source>
        <dbReference type="ARBA" id="ARBA00022692"/>
    </source>
</evidence>
<feature type="transmembrane region" description="Helical" evidence="6">
    <location>
        <begin position="507"/>
        <end position="526"/>
    </location>
</feature>
<feature type="transmembrane region" description="Helical" evidence="6">
    <location>
        <begin position="135"/>
        <end position="160"/>
    </location>
</feature>
<dbReference type="CDD" id="cd17502">
    <property type="entry name" value="MFS_Azr1_MDR_like"/>
    <property type="match status" value="1"/>
</dbReference>
<dbReference type="PANTHER" id="PTHR23501:SF201">
    <property type="entry name" value="MFS AFLATOXIN EFFLUX PUMP"/>
    <property type="match status" value="1"/>
</dbReference>
<gene>
    <name evidence="8" type="ORF">A1O3_06514</name>
</gene>
<feature type="region of interest" description="Disordered" evidence="5">
    <location>
        <begin position="548"/>
        <end position="577"/>
    </location>
</feature>
<feature type="transmembrane region" description="Helical" evidence="6">
    <location>
        <begin position="39"/>
        <end position="58"/>
    </location>
</feature>
<feature type="transmembrane region" description="Helical" evidence="6">
    <location>
        <begin position="370"/>
        <end position="389"/>
    </location>
</feature>
<reference evidence="8 9" key="1">
    <citation type="submission" date="2013-03" db="EMBL/GenBank/DDBJ databases">
        <title>The Genome Sequence of Capronia epimyces CBS 606.96.</title>
        <authorList>
            <consortium name="The Broad Institute Genomics Platform"/>
            <person name="Cuomo C."/>
            <person name="de Hoog S."/>
            <person name="Gorbushina A."/>
            <person name="Walker B."/>
            <person name="Young S.K."/>
            <person name="Zeng Q."/>
            <person name="Gargeya S."/>
            <person name="Fitzgerald M."/>
            <person name="Haas B."/>
            <person name="Abouelleil A."/>
            <person name="Allen A.W."/>
            <person name="Alvarado L."/>
            <person name="Arachchi H.M."/>
            <person name="Berlin A.M."/>
            <person name="Chapman S.B."/>
            <person name="Gainer-Dewar J."/>
            <person name="Goldberg J."/>
            <person name="Griggs A."/>
            <person name="Gujja S."/>
            <person name="Hansen M."/>
            <person name="Howarth C."/>
            <person name="Imamovic A."/>
            <person name="Ireland A."/>
            <person name="Larimer J."/>
            <person name="McCowan C."/>
            <person name="Murphy C."/>
            <person name="Pearson M."/>
            <person name="Poon T.W."/>
            <person name="Priest M."/>
            <person name="Roberts A."/>
            <person name="Saif S."/>
            <person name="Shea T."/>
            <person name="Sisk P."/>
            <person name="Sykes S."/>
            <person name="Wortman J."/>
            <person name="Nusbaum C."/>
            <person name="Birren B."/>
        </authorList>
    </citation>
    <scope>NUCLEOTIDE SEQUENCE [LARGE SCALE GENOMIC DNA]</scope>
    <source>
        <strain evidence="8 9">CBS 606.96</strain>
    </source>
</reference>
<protein>
    <recommendedName>
        <fullName evidence="7">Major facilitator superfamily (MFS) profile domain-containing protein</fullName>
    </recommendedName>
</protein>
<evidence type="ECO:0000256" key="1">
    <source>
        <dbReference type="ARBA" id="ARBA00004141"/>
    </source>
</evidence>
<feature type="transmembrane region" description="Helical" evidence="6">
    <location>
        <begin position="109"/>
        <end position="129"/>
    </location>
</feature>
<evidence type="ECO:0000256" key="3">
    <source>
        <dbReference type="ARBA" id="ARBA00022989"/>
    </source>
</evidence>
<sequence>MTVKNTDPVPVTLNPSTRDAREAVAASDGLPDQHEYPPLTIVLISILAMMLATLLVALDRTIIATAIPVITNHFDSLADVGWYASAYLLTQSAFQLFMGRVYTFYNPKWVFIACVAIFELGSLVCGVAPNSTTLIVGRAIAGMGSAGIFSGAITIVTFLVPLRKRPAWTGSLGAVFAIASVAGPLLGGVFTDKVNWRWCFYINLPAGGVTMVILAFVLRLPHIKREKVPLRQQINQLDPLGTAVFIPAIVCLLLALEWGGTEYGWSSVRIIVLLVLAVVLFVGFVAIQIWRQEMATIPPRIIMNRSVAAGVTYAFLSGAGMVTMVYFLPIWFQAIKGASAVHSGIMNLPAILGLTMASMLAGFGTRRFGYFTLWMYLSTILTPIGAGLISTFTTTTSHPKWIGYQVLWGFGLGLGMQQPSVAAQTVLARKDVAIGISVIFFANTLGGSIFVSVANNIFDNKLAQGLKTIPGINPDLVGHVGATDLRDVVPTQSLNAVLTVYNAAIRHAFYVGVAVSAATVIGSLAMEWKNLKTAAAAQDAAANANAAALPGDYPGSSTKTDASTGRPTPDEKKIGDV</sequence>
<feature type="transmembrane region" description="Helical" evidence="6">
    <location>
        <begin position="167"/>
        <end position="186"/>
    </location>
</feature>
<dbReference type="Gene3D" id="1.20.1250.20">
    <property type="entry name" value="MFS general substrate transporter like domains"/>
    <property type="match status" value="1"/>
</dbReference>
<keyword evidence="9" id="KW-1185">Reference proteome</keyword>
<keyword evidence="3 6" id="KW-1133">Transmembrane helix</keyword>
<dbReference type="InterPro" id="IPR020846">
    <property type="entry name" value="MFS_dom"/>
</dbReference>
<keyword evidence="2 6" id="KW-0812">Transmembrane</keyword>
<dbReference type="HOGENOM" id="CLU_000960_22_1_1"/>
<dbReference type="Gene3D" id="1.20.1720.10">
    <property type="entry name" value="Multidrug resistance protein D"/>
    <property type="match status" value="1"/>
</dbReference>
<dbReference type="FunFam" id="1.20.1250.20:FF:000196">
    <property type="entry name" value="MFS toxin efflux pump (AflT)"/>
    <property type="match status" value="1"/>
</dbReference>
<dbReference type="EMBL" id="AMGY01000005">
    <property type="protein sequence ID" value="EXJ82700.1"/>
    <property type="molecule type" value="Genomic_DNA"/>
</dbReference>
<feature type="compositionally biased region" description="Polar residues" evidence="5">
    <location>
        <begin position="555"/>
        <end position="566"/>
    </location>
</feature>
<dbReference type="eggNOG" id="KOG0254">
    <property type="taxonomic scope" value="Eukaryota"/>
</dbReference>
<dbReference type="PROSITE" id="PS50850">
    <property type="entry name" value="MFS"/>
    <property type="match status" value="1"/>
</dbReference>
<organism evidence="8 9">
    <name type="scientific">Capronia epimyces CBS 606.96</name>
    <dbReference type="NCBI Taxonomy" id="1182542"/>
    <lineage>
        <taxon>Eukaryota</taxon>
        <taxon>Fungi</taxon>
        <taxon>Dikarya</taxon>
        <taxon>Ascomycota</taxon>
        <taxon>Pezizomycotina</taxon>
        <taxon>Eurotiomycetes</taxon>
        <taxon>Chaetothyriomycetidae</taxon>
        <taxon>Chaetothyriales</taxon>
        <taxon>Herpotrichiellaceae</taxon>
        <taxon>Capronia</taxon>
    </lineage>
</organism>
<name>W9XZ84_9EURO</name>
<feature type="transmembrane region" description="Helical" evidence="6">
    <location>
        <begin position="311"/>
        <end position="332"/>
    </location>
</feature>
<dbReference type="GO" id="GO:0022857">
    <property type="term" value="F:transmembrane transporter activity"/>
    <property type="evidence" value="ECO:0007669"/>
    <property type="project" value="InterPro"/>
</dbReference>
<dbReference type="GO" id="GO:0005886">
    <property type="term" value="C:plasma membrane"/>
    <property type="evidence" value="ECO:0007669"/>
    <property type="project" value="TreeGrafter"/>
</dbReference>
<dbReference type="InterPro" id="IPR036259">
    <property type="entry name" value="MFS_trans_sf"/>
</dbReference>
<comment type="subcellular location">
    <subcellularLocation>
        <location evidence="1">Membrane</location>
        <topology evidence="1">Multi-pass membrane protein</topology>
    </subcellularLocation>
</comment>
<feature type="transmembrane region" description="Helical" evidence="6">
    <location>
        <begin position="401"/>
        <end position="420"/>
    </location>
</feature>
<proteinExistence type="predicted"/>
<dbReference type="PANTHER" id="PTHR23501">
    <property type="entry name" value="MAJOR FACILITATOR SUPERFAMILY"/>
    <property type="match status" value="1"/>
</dbReference>
<keyword evidence="4 6" id="KW-0472">Membrane</keyword>
<evidence type="ECO:0000313" key="9">
    <source>
        <dbReference type="Proteomes" id="UP000019478"/>
    </source>
</evidence>
<dbReference type="SUPFAM" id="SSF103473">
    <property type="entry name" value="MFS general substrate transporter"/>
    <property type="match status" value="1"/>
</dbReference>
<evidence type="ECO:0000256" key="4">
    <source>
        <dbReference type="ARBA" id="ARBA00023136"/>
    </source>
</evidence>
<dbReference type="AlphaFoldDB" id="W9XZ84"/>